<dbReference type="EMBL" id="GL870879">
    <property type="protein sequence ID" value="EIJ88292.1"/>
    <property type="molecule type" value="Genomic_DNA"/>
</dbReference>
<dbReference type="VEuPathDB" id="MicrosporidiaDB:NEQG_01736"/>
<reference evidence="1" key="1">
    <citation type="submission" date="2011-01" db="EMBL/GenBank/DDBJ databases">
        <title>The Genome Sequence of Nematocida parisii strain ERTm3.</title>
        <authorList>
            <consortium name="The Broad Institute Genome Sequencing Platform"/>
            <consortium name="The Broad Institute Genome Sequencing Center for Infectious Disease"/>
            <person name="Cuomo C."/>
            <person name="Troemel E."/>
            <person name="Young S.K."/>
            <person name="Zeng Q."/>
            <person name="Gargeya S."/>
            <person name="Fitzgerald M."/>
            <person name="Haas B."/>
            <person name="Abouelleil A."/>
            <person name="Alvarado L."/>
            <person name="Arachchi H.M."/>
            <person name="Berlin A."/>
            <person name="Chapman S.B."/>
            <person name="Gearin G."/>
            <person name="Goldberg J."/>
            <person name="Griggs A."/>
            <person name="Gujja S."/>
            <person name="Hansen M."/>
            <person name="Heiman D."/>
            <person name="Howarth C."/>
            <person name="Larimer J."/>
            <person name="Lui A."/>
            <person name="MacDonald P.J.P."/>
            <person name="McCowen C."/>
            <person name="Montmayeur A."/>
            <person name="Murphy C."/>
            <person name="Neiman D."/>
            <person name="Pearson M."/>
            <person name="Priest M."/>
            <person name="Roberts A."/>
            <person name="Saif S."/>
            <person name="Shea T."/>
            <person name="Sisk P."/>
            <person name="Stolte C."/>
            <person name="Sykes S."/>
            <person name="Wortman J."/>
            <person name="Nusbaum C."/>
            <person name="Birren B."/>
        </authorList>
    </citation>
    <scope>NUCLEOTIDE SEQUENCE</scope>
    <source>
        <strain evidence="1">ERTm3</strain>
    </source>
</reference>
<evidence type="ECO:0000313" key="1">
    <source>
        <dbReference type="EMBL" id="EIJ88292.1"/>
    </source>
</evidence>
<dbReference type="HOGENOM" id="CLU_2638634_0_0_1"/>
<dbReference type="Proteomes" id="UP000002872">
    <property type="component" value="Unassembled WGS sequence"/>
</dbReference>
<sequence length="77" mass="9520">MTLLLEQYSEKIMMCSQLITYNSQEQLMKLVYKWRLLYKELASAWQEPMPRIWKSYKEKRNLKIVCKKYIRNGYYAN</sequence>
<proteinExistence type="predicted"/>
<accession>I3EGE5</accession>
<name>I3EGE5_NEMP3</name>
<dbReference type="AlphaFoldDB" id="I3EGE5"/>
<protein>
    <submittedName>
        <fullName evidence="1">Uncharacterized protein</fullName>
    </submittedName>
</protein>
<dbReference type="InParanoid" id="I3EGE5"/>
<keyword evidence="2" id="KW-1185">Reference proteome</keyword>
<gene>
    <name evidence="1" type="ORF">NEQG_01736</name>
</gene>
<evidence type="ECO:0000313" key="2">
    <source>
        <dbReference type="Proteomes" id="UP000002872"/>
    </source>
</evidence>
<organism evidence="1 2">
    <name type="scientific">Nematocida parisii (strain ERTm3)</name>
    <name type="common">Nematode killer fungus</name>
    <dbReference type="NCBI Taxonomy" id="935791"/>
    <lineage>
        <taxon>Eukaryota</taxon>
        <taxon>Fungi</taxon>
        <taxon>Fungi incertae sedis</taxon>
        <taxon>Microsporidia</taxon>
        <taxon>Nematocida</taxon>
    </lineage>
</organism>